<name>A0ACB9JHH3_9ASTR</name>
<sequence>MGILRFVSIVGVLLQPERQQVAPCTPAAKTLTLRIGHLCDPSCCRSSSSPPAAAGTKCCCGGLTSLIFIVHPSTPVLEGSD</sequence>
<proteinExistence type="predicted"/>
<comment type="caution">
    <text evidence="1">The sequence shown here is derived from an EMBL/GenBank/DDBJ whole genome shotgun (WGS) entry which is preliminary data.</text>
</comment>
<dbReference type="EMBL" id="CM042021">
    <property type="protein sequence ID" value="KAI3819388.1"/>
    <property type="molecule type" value="Genomic_DNA"/>
</dbReference>
<evidence type="ECO:0000313" key="1">
    <source>
        <dbReference type="EMBL" id="KAI3819388.1"/>
    </source>
</evidence>
<dbReference type="Proteomes" id="UP001056120">
    <property type="component" value="Linkage Group LG04"/>
</dbReference>
<reference evidence="2" key="1">
    <citation type="journal article" date="2022" name="Mol. Ecol. Resour.">
        <title>The genomes of chicory, endive, great burdock and yacon provide insights into Asteraceae palaeo-polyploidization history and plant inulin production.</title>
        <authorList>
            <person name="Fan W."/>
            <person name="Wang S."/>
            <person name="Wang H."/>
            <person name="Wang A."/>
            <person name="Jiang F."/>
            <person name="Liu H."/>
            <person name="Zhao H."/>
            <person name="Xu D."/>
            <person name="Zhang Y."/>
        </authorList>
    </citation>
    <scope>NUCLEOTIDE SEQUENCE [LARGE SCALE GENOMIC DNA]</scope>
    <source>
        <strain evidence="2">cv. Yunnan</strain>
    </source>
</reference>
<gene>
    <name evidence="1" type="ORF">L1987_13219</name>
</gene>
<accession>A0ACB9JHH3</accession>
<keyword evidence="2" id="KW-1185">Reference proteome</keyword>
<evidence type="ECO:0000313" key="2">
    <source>
        <dbReference type="Proteomes" id="UP001056120"/>
    </source>
</evidence>
<organism evidence="1 2">
    <name type="scientific">Smallanthus sonchifolius</name>
    <dbReference type="NCBI Taxonomy" id="185202"/>
    <lineage>
        <taxon>Eukaryota</taxon>
        <taxon>Viridiplantae</taxon>
        <taxon>Streptophyta</taxon>
        <taxon>Embryophyta</taxon>
        <taxon>Tracheophyta</taxon>
        <taxon>Spermatophyta</taxon>
        <taxon>Magnoliopsida</taxon>
        <taxon>eudicotyledons</taxon>
        <taxon>Gunneridae</taxon>
        <taxon>Pentapetalae</taxon>
        <taxon>asterids</taxon>
        <taxon>campanulids</taxon>
        <taxon>Asterales</taxon>
        <taxon>Asteraceae</taxon>
        <taxon>Asteroideae</taxon>
        <taxon>Heliantheae alliance</taxon>
        <taxon>Millerieae</taxon>
        <taxon>Smallanthus</taxon>
    </lineage>
</organism>
<protein>
    <submittedName>
        <fullName evidence="1">Uncharacterized protein</fullName>
    </submittedName>
</protein>
<reference evidence="1 2" key="2">
    <citation type="journal article" date="2022" name="Mol. Ecol. Resour.">
        <title>The genomes of chicory, endive, great burdock and yacon provide insights into Asteraceae paleo-polyploidization history and plant inulin production.</title>
        <authorList>
            <person name="Fan W."/>
            <person name="Wang S."/>
            <person name="Wang H."/>
            <person name="Wang A."/>
            <person name="Jiang F."/>
            <person name="Liu H."/>
            <person name="Zhao H."/>
            <person name="Xu D."/>
            <person name="Zhang Y."/>
        </authorList>
    </citation>
    <scope>NUCLEOTIDE SEQUENCE [LARGE SCALE GENOMIC DNA]</scope>
    <source>
        <strain evidence="2">cv. Yunnan</strain>
        <tissue evidence="1">Leaves</tissue>
    </source>
</reference>